<dbReference type="EMBL" id="SOAZ01000018">
    <property type="protein sequence ID" value="TDT51335.1"/>
    <property type="molecule type" value="Genomic_DNA"/>
</dbReference>
<dbReference type="AlphaFoldDB" id="A0A4R7KAD7"/>
<accession>A0A4R7KAD7</accession>
<evidence type="ECO:0000256" key="3">
    <source>
        <dbReference type="ARBA" id="ARBA00022475"/>
    </source>
</evidence>
<evidence type="ECO:0000256" key="7">
    <source>
        <dbReference type="SAM" id="Phobius"/>
    </source>
</evidence>
<evidence type="ECO:0000313" key="11">
    <source>
        <dbReference type="Proteomes" id="UP000295325"/>
    </source>
</evidence>
<name>A0A4R7KAD7_9CLOT</name>
<sequence length="241" mass="27354">MKTLIEVALQTLLAFFSILFITRILGRQQMAQLTVFEYINGITFGSIAATLATDLGQKSWPHFVGLVLFGALTYLMSHISLKNRNAAKIIQGEPVLVIQDGRILEKNLERFCYTIDDLTHLLRKKDVFNIADVKYAILETTGEISVVKVAQKENIKVEDLHLSVNQEELNTDIIVTGNIIYENLKKRNLSVKWLLEQLKMMGVKDIKDIYYAAVDKNNKIYIDYVSDSLQKPADITEGKKS</sequence>
<keyword evidence="11" id="KW-1185">Reference proteome</keyword>
<dbReference type="Pfam" id="PF20730">
    <property type="entry name" value="YetF_N"/>
    <property type="match status" value="1"/>
</dbReference>
<keyword evidence="3" id="KW-1003">Cell membrane</keyword>
<dbReference type="InterPro" id="IPR048454">
    <property type="entry name" value="YetF_N"/>
</dbReference>
<keyword evidence="4 7" id="KW-0812">Transmembrane</keyword>
<evidence type="ECO:0000256" key="1">
    <source>
        <dbReference type="ARBA" id="ARBA00004651"/>
    </source>
</evidence>
<dbReference type="InterPro" id="IPR007353">
    <property type="entry name" value="DUF421"/>
</dbReference>
<evidence type="ECO:0000313" key="10">
    <source>
        <dbReference type="EMBL" id="TDT51335.1"/>
    </source>
</evidence>
<feature type="transmembrane region" description="Helical" evidence="7">
    <location>
        <begin position="7"/>
        <end position="26"/>
    </location>
</feature>
<dbReference type="GO" id="GO:0005886">
    <property type="term" value="C:plasma membrane"/>
    <property type="evidence" value="ECO:0007669"/>
    <property type="project" value="UniProtKB-SubCell"/>
</dbReference>
<evidence type="ECO:0000256" key="6">
    <source>
        <dbReference type="ARBA" id="ARBA00023136"/>
    </source>
</evidence>
<proteinExistence type="inferred from homology"/>
<evidence type="ECO:0000256" key="4">
    <source>
        <dbReference type="ARBA" id="ARBA00022692"/>
    </source>
</evidence>
<dbReference type="Proteomes" id="UP000295325">
    <property type="component" value="Unassembled WGS sequence"/>
</dbReference>
<evidence type="ECO:0000256" key="2">
    <source>
        <dbReference type="ARBA" id="ARBA00006448"/>
    </source>
</evidence>
<evidence type="ECO:0000259" key="8">
    <source>
        <dbReference type="Pfam" id="PF04239"/>
    </source>
</evidence>
<dbReference type="OrthoDB" id="9778331at2"/>
<gene>
    <name evidence="10" type="ORF">EDD71_11819</name>
</gene>
<comment type="caution">
    <text evidence="10">The sequence shown here is derived from an EMBL/GenBank/DDBJ whole genome shotgun (WGS) entry which is preliminary data.</text>
</comment>
<organism evidence="10 11">
    <name type="scientific">Fonticella tunisiensis</name>
    <dbReference type="NCBI Taxonomy" id="1096341"/>
    <lineage>
        <taxon>Bacteria</taxon>
        <taxon>Bacillati</taxon>
        <taxon>Bacillota</taxon>
        <taxon>Clostridia</taxon>
        <taxon>Eubacteriales</taxon>
        <taxon>Clostridiaceae</taxon>
        <taxon>Fonticella</taxon>
    </lineage>
</organism>
<dbReference type="RefSeq" id="WP_133628669.1">
    <property type="nucleotide sequence ID" value="NZ_SOAZ01000018.1"/>
</dbReference>
<dbReference type="PANTHER" id="PTHR34582">
    <property type="entry name" value="UPF0702 TRANSMEMBRANE PROTEIN YCAP"/>
    <property type="match status" value="1"/>
</dbReference>
<evidence type="ECO:0000256" key="5">
    <source>
        <dbReference type="ARBA" id="ARBA00022989"/>
    </source>
</evidence>
<dbReference type="Gene3D" id="3.30.240.20">
    <property type="entry name" value="bsu07140 like domains"/>
    <property type="match status" value="2"/>
</dbReference>
<evidence type="ECO:0000259" key="9">
    <source>
        <dbReference type="Pfam" id="PF20730"/>
    </source>
</evidence>
<comment type="subcellular location">
    <subcellularLocation>
        <location evidence="1">Cell membrane</location>
        <topology evidence="1">Multi-pass membrane protein</topology>
    </subcellularLocation>
</comment>
<feature type="domain" description="YetF C-terminal" evidence="8">
    <location>
        <begin position="82"/>
        <end position="214"/>
    </location>
</feature>
<protein>
    <submittedName>
        <fullName evidence="10">Uncharacterized membrane protein YcaP (DUF421 family)</fullName>
    </submittedName>
</protein>
<keyword evidence="5 7" id="KW-1133">Transmembrane helix</keyword>
<dbReference type="InterPro" id="IPR023090">
    <property type="entry name" value="UPF0702_alpha/beta_dom_sf"/>
</dbReference>
<keyword evidence="6 7" id="KW-0472">Membrane</keyword>
<dbReference type="Pfam" id="PF04239">
    <property type="entry name" value="DUF421"/>
    <property type="match status" value="1"/>
</dbReference>
<feature type="transmembrane region" description="Helical" evidence="7">
    <location>
        <begin position="62"/>
        <end position="81"/>
    </location>
</feature>
<dbReference type="PANTHER" id="PTHR34582:SF7">
    <property type="entry name" value="UPF0702 TRANSMEMBRANE PROTEIN YDFS"/>
    <property type="match status" value="1"/>
</dbReference>
<reference evidence="10 11" key="1">
    <citation type="submission" date="2019-03" db="EMBL/GenBank/DDBJ databases">
        <title>Genomic Encyclopedia of Type Strains, Phase IV (KMG-IV): sequencing the most valuable type-strain genomes for metagenomic binning, comparative biology and taxonomic classification.</title>
        <authorList>
            <person name="Goeker M."/>
        </authorList>
    </citation>
    <scope>NUCLEOTIDE SEQUENCE [LARGE SCALE GENOMIC DNA]</scope>
    <source>
        <strain evidence="10 11">DSM 24455</strain>
    </source>
</reference>
<feature type="transmembrane region" description="Helical" evidence="7">
    <location>
        <begin position="38"/>
        <end position="56"/>
    </location>
</feature>
<feature type="domain" description="YetF-like N-terminal transmembrane" evidence="9">
    <location>
        <begin position="5"/>
        <end position="76"/>
    </location>
</feature>
<comment type="similarity">
    <text evidence="2">Belongs to the UPF0702 family.</text>
</comment>